<dbReference type="InParanoid" id="Q8ZVS7"/>
<evidence type="ECO:0000313" key="2">
    <source>
        <dbReference type="Proteomes" id="UP000002439"/>
    </source>
</evidence>
<gene>
    <name evidence="1" type="ordered locus">PAE2144</name>
</gene>
<protein>
    <submittedName>
        <fullName evidence="1">Conserved within P. aerophilum</fullName>
    </submittedName>
</protein>
<evidence type="ECO:0000313" key="1">
    <source>
        <dbReference type="EMBL" id="AAL63979.1"/>
    </source>
</evidence>
<accession>Q8ZVS7</accession>
<dbReference type="AlphaFoldDB" id="Q8ZVS7"/>
<organism evidence="1 2">
    <name type="scientific">Pyrobaculum aerophilum (strain ATCC 51768 / DSM 7523 / JCM 9630 / CIP 104966 / NBRC 100827 / IM2)</name>
    <dbReference type="NCBI Taxonomy" id="178306"/>
    <lineage>
        <taxon>Archaea</taxon>
        <taxon>Thermoproteota</taxon>
        <taxon>Thermoprotei</taxon>
        <taxon>Thermoproteales</taxon>
        <taxon>Thermoproteaceae</taxon>
        <taxon>Pyrobaculum</taxon>
    </lineage>
</organism>
<dbReference type="PATRIC" id="fig|178306.9.peg.1584"/>
<dbReference type="eggNOG" id="arCOG09789">
    <property type="taxonomic scope" value="Archaea"/>
</dbReference>
<dbReference type="HOGENOM" id="CLU_2597876_0_0_2"/>
<dbReference type="KEGG" id="pai:PAE2144"/>
<dbReference type="GeneID" id="38937970"/>
<proteinExistence type="predicted"/>
<keyword evidence="2" id="KW-1185">Reference proteome</keyword>
<sequence>MDYDVSACEKSWYKGSEVEIRREFGVGVPGFGAMGTLSINGVEGYGFLASGYEYVLFIDCGQAKFILGAPGFEPVRISP</sequence>
<reference evidence="1 2" key="1">
    <citation type="journal article" date="2002" name="Proc. Natl. Acad. Sci. U.S.A.">
        <title>Genome sequence of the hyperthermophilic crenarchaeon Pyrobaculum aerophilum.</title>
        <authorList>
            <person name="Fitz-Gibbon S.T."/>
            <person name="Ladner H."/>
            <person name="Kim U.J."/>
            <person name="Stetter K.O."/>
            <person name="Simon M.I."/>
            <person name="Miller J.H."/>
        </authorList>
    </citation>
    <scope>NUCLEOTIDE SEQUENCE [LARGE SCALE GENOMIC DNA]</scope>
    <source>
        <strain evidence="2">ATCC 51768 / DSM 7523 / JCM 9630 / CIP 104966 / NBRC 100827 / IM2</strain>
    </source>
</reference>
<dbReference type="EMBL" id="AE009441">
    <property type="protein sequence ID" value="AAL63979.1"/>
    <property type="molecule type" value="Genomic_DNA"/>
</dbReference>
<name>Q8ZVS7_PYRAE</name>
<dbReference type="EnsemblBacteria" id="AAL63979">
    <property type="protein sequence ID" value="AAL63979"/>
    <property type="gene ID" value="PAE2144"/>
</dbReference>
<dbReference type="RefSeq" id="WP_011008447.1">
    <property type="nucleotide sequence ID" value="NC_003364.1"/>
</dbReference>
<dbReference type="Proteomes" id="UP000002439">
    <property type="component" value="Chromosome"/>
</dbReference>